<evidence type="ECO:0000256" key="1">
    <source>
        <dbReference type="ARBA" id="ARBA00022786"/>
    </source>
</evidence>
<evidence type="ECO:0000256" key="3">
    <source>
        <dbReference type="SAM" id="MobiDB-lite"/>
    </source>
</evidence>
<dbReference type="PANTHER" id="PTHR22975">
    <property type="entry name" value="UBIQUITIN SPECIFIC PROTEINASE"/>
    <property type="match status" value="1"/>
</dbReference>
<accession>M8B1N8</accession>
<keyword evidence="1" id="KW-0833">Ubl conjugation pathway</keyword>
<sequence length="916" mass="101003">MNPGGQAPLGQTDPVGQAALEQMDPVGQQWAPRGLAVQAAPVPAPGYGNGQAAPAPADGSGVPDGQPMRSVDKVLSHTTATNPSPAKGASARRRRNRKSGPTSATIPAPPPLTTAQVPWSFPREPASAAQVLSNLNASPTPTVPFKAAPTMIYKPSKIRRSLHQQSSIVAASSENKILPAIRVRMTEQLRESNLQHMFSDGHMFRVQHNCAYFEFPTLEKAQAAADRANRGEISFEIKVDVDRSSDTPDRLHQALMRENASTGSQIREGALAGGSQSSEVVPDGHGSKRKFEDDDLGQLIKRQKKGESRIGMDFSAFKWQRVAKFAAVKGNEFVELYKFDLASSFGSVCSSASMCSINPVGSLVFTGILGYMGKGFTAGLSWGGKIDLDSLVIAHYMCAIIPYPREAATFENIKRIPNNIATDPAVLEEFLVELINHGSFQPDPNIVAALQEFHSTFKNLGVDEQEDFTEEAEAATLVLPANWPNTVQTDRLLSLIFSRSHALLRTFASEVAFHRHFTVHFIDIIVTPQELQWYVLISHPNPSSRQNYLFSVNRRLQATSAFPNAYGSTALDLPLVFEMKERNMIMAYYFRTFLPTFFRLMFKLMKTTPWIEKIIRSFIKSECEVAAAPLGSAYEVQEDYSCDSLVQVLSGTGTAELTSCLNMSILAMGNVKKFRDGLPIGLQQHQTLHVHQRQDEFTCVRSVLNAIIDDLSGPSKKQIESVSLTLLMNALAKCWSGHKDLLMCRKCGRSSRVERQTQFTHQLTAASTRCIKSKYPEDSFDVLLKREMEISKLCLSCCETTCLKECLGRCPHAFVVALEWCHEEAAGDIGLTLGAISSSIDLSVIYGALHQNTNHVLVSMLCHSEGSHFTCFTLENGSWMFYDAANKEVAGLWENVKDICVKRVLKPQILLFAEQE</sequence>
<dbReference type="AlphaFoldDB" id="M8B1N8"/>
<name>M8B1N8_AEGTA</name>
<dbReference type="PANTHER" id="PTHR22975:SF23">
    <property type="entry name" value="F6D8.33-RELATED"/>
    <property type="match status" value="1"/>
</dbReference>
<evidence type="ECO:0008006" key="5">
    <source>
        <dbReference type="Google" id="ProtNLM"/>
    </source>
</evidence>
<reference evidence="4" key="1">
    <citation type="submission" date="2015-06" db="UniProtKB">
        <authorList>
            <consortium name="EnsemblPlants"/>
        </authorList>
    </citation>
    <scope>IDENTIFICATION</scope>
</reference>
<evidence type="ECO:0000256" key="2">
    <source>
        <dbReference type="ARBA" id="ARBA00022801"/>
    </source>
</evidence>
<evidence type="ECO:0000313" key="4">
    <source>
        <dbReference type="EnsemblPlants" id="EMT07916"/>
    </source>
</evidence>
<feature type="region of interest" description="Disordered" evidence="3">
    <location>
        <begin position="257"/>
        <end position="292"/>
    </location>
</feature>
<dbReference type="InterPro" id="IPR052398">
    <property type="entry name" value="Ubiquitin_hydrolase_53/54"/>
</dbReference>
<feature type="region of interest" description="Disordered" evidence="3">
    <location>
        <begin position="1"/>
        <end position="118"/>
    </location>
</feature>
<protein>
    <recommendedName>
        <fullName evidence="5">USP domain-containing protein</fullName>
    </recommendedName>
</protein>
<dbReference type="EnsemblPlants" id="EMT07916">
    <property type="protein sequence ID" value="EMT07916"/>
    <property type="gene ID" value="F775_24100"/>
</dbReference>
<organism evidence="4">
    <name type="scientific">Aegilops tauschii</name>
    <name type="common">Tausch's goatgrass</name>
    <name type="synonym">Aegilops squarrosa</name>
    <dbReference type="NCBI Taxonomy" id="37682"/>
    <lineage>
        <taxon>Eukaryota</taxon>
        <taxon>Viridiplantae</taxon>
        <taxon>Streptophyta</taxon>
        <taxon>Embryophyta</taxon>
        <taxon>Tracheophyta</taxon>
        <taxon>Spermatophyta</taxon>
        <taxon>Magnoliopsida</taxon>
        <taxon>Liliopsida</taxon>
        <taxon>Poales</taxon>
        <taxon>Poaceae</taxon>
        <taxon>BOP clade</taxon>
        <taxon>Pooideae</taxon>
        <taxon>Triticodae</taxon>
        <taxon>Triticeae</taxon>
        <taxon>Triticinae</taxon>
        <taxon>Aegilops</taxon>
    </lineage>
</organism>
<keyword evidence="2" id="KW-0378">Hydrolase</keyword>
<dbReference type="GO" id="GO:0016787">
    <property type="term" value="F:hydrolase activity"/>
    <property type="evidence" value="ECO:0007669"/>
    <property type="project" value="UniProtKB-KW"/>
</dbReference>
<proteinExistence type="predicted"/>